<comment type="caution">
    <text evidence="1">The sequence shown here is derived from an EMBL/GenBank/DDBJ whole genome shotgun (WGS) entry which is preliminary data.</text>
</comment>
<protein>
    <submittedName>
        <fullName evidence="1">Uncharacterized protein</fullName>
    </submittedName>
</protein>
<name>A0ABU6MQL3_9BACI</name>
<organism evidence="1 2">
    <name type="scientific">Heyndrickxia acidicola</name>
    <dbReference type="NCBI Taxonomy" id="209389"/>
    <lineage>
        <taxon>Bacteria</taxon>
        <taxon>Bacillati</taxon>
        <taxon>Bacillota</taxon>
        <taxon>Bacilli</taxon>
        <taxon>Bacillales</taxon>
        <taxon>Bacillaceae</taxon>
        <taxon>Heyndrickxia</taxon>
    </lineage>
</organism>
<gene>
    <name evidence="1" type="ORF">P4T90_19990</name>
</gene>
<keyword evidence="2" id="KW-1185">Reference proteome</keyword>
<sequence>MGLTEQISNILLIGNYGYTDVTFVEDISDGDCKNFRFNVNHKNLDAYTIQVFSQDGFDFEVRKESSSGLRLVEGHRFKLLKEAN</sequence>
<evidence type="ECO:0000313" key="1">
    <source>
        <dbReference type="EMBL" id="MED1205335.1"/>
    </source>
</evidence>
<dbReference type="EMBL" id="JARMAB010000031">
    <property type="protein sequence ID" value="MED1205335.1"/>
    <property type="molecule type" value="Genomic_DNA"/>
</dbReference>
<accession>A0ABU6MQL3</accession>
<evidence type="ECO:0000313" key="2">
    <source>
        <dbReference type="Proteomes" id="UP001341444"/>
    </source>
</evidence>
<proteinExistence type="predicted"/>
<dbReference type="Proteomes" id="UP001341444">
    <property type="component" value="Unassembled WGS sequence"/>
</dbReference>
<reference evidence="1 2" key="1">
    <citation type="submission" date="2023-03" db="EMBL/GenBank/DDBJ databases">
        <title>Bacillus Genome Sequencing.</title>
        <authorList>
            <person name="Dunlap C."/>
        </authorList>
    </citation>
    <scope>NUCLEOTIDE SEQUENCE [LARGE SCALE GENOMIC DNA]</scope>
    <source>
        <strain evidence="1 2">B-23453</strain>
    </source>
</reference>
<dbReference type="RefSeq" id="WP_066269361.1">
    <property type="nucleotide sequence ID" value="NZ_JARMAB010000031.1"/>
</dbReference>